<reference evidence="6 7" key="1">
    <citation type="submission" date="2013-02" db="EMBL/GenBank/DDBJ databases">
        <title>The Genome Annotation of Plasmodium falciparum NF135/5.C10.</title>
        <authorList>
            <consortium name="The Broad Institute Genome Sequencing Platform"/>
            <consortium name="The Broad Institute Genome Sequencing Center for Infectious Disease"/>
            <person name="Neafsey D."/>
            <person name="Hoffman S."/>
            <person name="Volkman S."/>
            <person name="Rosenthal P."/>
            <person name="Walker B."/>
            <person name="Young S.K."/>
            <person name="Zeng Q."/>
            <person name="Gargeya S."/>
            <person name="Fitzgerald M."/>
            <person name="Haas B."/>
            <person name="Abouelleil A."/>
            <person name="Allen A.W."/>
            <person name="Alvarado L."/>
            <person name="Arachchi H.M."/>
            <person name="Berlin A.M."/>
            <person name="Chapman S.B."/>
            <person name="Gainer-Dewar J."/>
            <person name="Goldberg J."/>
            <person name="Griggs A."/>
            <person name="Gujja S."/>
            <person name="Hansen M."/>
            <person name="Howarth C."/>
            <person name="Imamovic A."/>
            <person name="Ireland A."/>
            <person name="Larimer J."/>
            <person name="McCowan C."/>
            <person name="Murphy C."/>
            <person name="Pearson M."/>
            <person name="Poon T.W."/>
            <person name="Priest M."/>
            <person name="Roberts A."/>
            <person name="Saif S."/>
            <person name="Shea T."/>
            <person name="Sisk P."/>
            <person name="Sykes S."/>
            <person name="Wortman J."/>
            <person name="Nusbaum C."/>
            <person name="Birren B."/>
        </authorList>
    </citation>
    <scope>NUCLEOTIDE SEQUENCE [LARGE SCALE GENOMIC DNA]</scope>
    <source>
        <strain evidence="6 7">NF135/5.C10</strain>
    </source>
</reference>
<evidence type="ECO:0000259" key="5">
    <source>
        <dbReference type="PROSITE" id="PS51192"/>
    </source>
</evidence>
<evidence type="ECO:0000313" key="7">
    <source>
        <dbReference type="Proteomes" id="UP000019114"/>
    </source>
</evidence>
<sequence length="814" mass="97651">MSNEPVSLISLNKMLRKNKEEEKHKNVDNTELTNLVLNTSNYNKKEEKGTFEELNVSIEIIRALKRINIYYPSVIQYMIMKKLICKDKKEKKRNCIIQSRNGTGKSMSICIIIINQIFCKMKKKKETEQNNKNKKEEIGKIDYSKYVSDHISQSISDNENIFFGFLFFYGLILEPTRELCQQVYDNIKKITNILRNEDDEDIYDNKNGLDVYNNICTNRCEKKYVNYYKIKSLILYGGTDIFESIKTLFYNFPHIIISTPGRLKHVLNILNKVKIEINKEDKITNKGIYPLSYITIINICLNYFILDEIDALLDEQFDEQLKIIYNYIVNPKIQILCYSSTFQDACINNFIQKVIECDERYVARLQRVHMSNMDHTNYKDDGNDYLKMGLDNEQQHCGKENKMVDEYITDEHNINKNKNKNNVDINKNKNNVDINKNKNNVDINKNNGFVFSKHINMNQHSYNNTFNNVYLKIYFKELFIKFKIIQHNNTCSYIFKIPIDNKNIFKNINIIQHESNLILFFHFFQNINICCNYYDDHIKSEHNNKSYLYNNTYFKKEKTKNIINTTSFQTNFCMFFFCKSNYYITLKLYYIFLFLFKYYKYPLRKNFYHLLIYNKYYNNNNKEQYYHDEKINNNISSFTNLEPLTYYLQHHNNCISDSYIYYKKKKKKKTLHKNVYNLIDEGKLYEQVKYKTNINKHDMFTIHNNYLSNSISYHDNLDFNLLNNNNNNNHININSMSLEQAIISLNMDILDKHMFIKFCNESKHIKCINDEITIMKKINQYICDQIYINVNDYQNVNILKSLFLQNHIKLYEDS</sequence>
<dbReference type="Gene3D" id="3.40.50.300">
    <property type="entry name" value="P-loop containing nucleotide triphosphate hydrolases"/>
    <property type="match status" value="1"/>
</dbReference>
<dbReference type="Pfam" id="PF00270">
    <property type="entry name" value="DEAD"/>
    <property type="match status" value="1"/>
</dbReference>
<dbReference type="GO" id="GO:0003723">
    <property type="term" value="F:RNA binding"/>
    <property type="evidence" value="ECO:0007669"/>
    <property type="project" value="UniProtKB-UniRule"/>
</dbReference>
<name>W4IIP7_PLAFA</name>
<dbReference type="InterPro" id="IPR011545">
    <property type="entry name" value="DEAD/DEAH_box_helicase_dom"/>
</dbReference>
<evidence type="ECO:0000256" key="4">
    <source>
        <dbReference type="RuleBase" id="RU365068"/>
    </source>
</evidence>
<evidence type="ECO:0000256" key="3">
    <source>
        <dbReference type="ARBA" id="ARBA00022840"/>
    </source>
</evidence>
<dbReference type="GO" id="GO:0016787">
    <property type="term" value="F:hydrolase activity"/>
    <property type="evidence" value="ECO:0007669"/>
    <property type="project" value="UniProtKB-KW"/>
</dbReference>
<dbReference type="EC" id="3.6.4.13" evidence="4"/>
<evidence type="ECO:0000256" key="1">
    <source>
        <dbReference type="ARBA" id="ARBA00022741"/>
    </source>
</evidence>
<dbReference type="SUPFAM" id="SSF52540">
    <property type="entry name" value="P-loop containing nucleoside triphosphate hydrolases"/>
    <property type="match status" value="1"/>
</dbReference>
<keyword evidence="2 4" id="KW-0378">Hydrolase</keyword>
<evidence type="ECO:0000313" key="6">
    <source>
        <dbReference type="EMBL" id="ETW43583.1"/>
    </source>
</evidence>
<organism evidence="6 7">
    <name type="scientific">Plasmodium falciparum NF135/5.C10</name>
    <dbReference type="NCBI Taxonomy" id="1036726"/>
    <lineage>
        <taxon>Eukaryota</taxon>
        <taxon>Sar</taxon>
        <taxon>Alveolata</taxon>
        <taxon>Apicomplexa</taxon>
        <taxon>Aconoidasida</taxon>
        <taxon>Haemosporida</taxon>
        <taxon>Plasmodiidae</taxon>
        <taxon>Plasmodium</taxon>
        <taxon>Plasmodium (Laverania)</taxon>
    </lineage>
</organism>
<feature type="domain" description="Helicase ATP-binding" evidence="5">
    <location>
        <begin position="86"/>
        <end position="360"/>
    </location>
</feature>
<dbReference type="PANTHER" id="PTHR24031">
    <property type="entry name" value="RNA HELICASE"/>
    <property type="match status" value="1"/>
</dbReference>
<dbReference type="GO" id="GO:0005524">
    <property type="term" value="F:ATP binding"/>
    <property type="evidence" value="ECO:0007669"/>
    <property type="project" value="UniProtKB-UniRule"/>
</dbReference>
<accession>W4IIP7</accession>
<dbReference type="GO" id="GO:0003724">
    <property type="term" value="F:RNA helicase activity"/>
    <property type="evidence" value="ECO:0007669"/>
    <property type="project" value="UniProtKB-EC"/>
</dbReference>
<reference evidence="6 7" key="2">
    <citation type="submission" date="2013-02" db="EMBL/GenBank/DDBJ databases">
        <title>The Genome Sequence of Plasmodium falciparum NF135/5.C10.</title>
        <authorList>
            <consortium name="The Broad Institute Genome Sequencing Platform"/>
            <consortium name="The Broad Institute Genome Sequencing Center for Infectious Disease"/>
            <person name="Neafsey D."/>
            <person name="Cheeseman I."/>
            <person name="Volkman S."/>
            <person name="Adams J."/>
            <person name="Walker B."/>
            <person name="Young S.K."/>
            <person name="Zeng Q."/>
            <person name="Gargeya S."/>
            <person name="Fitzgerald M."/>
            <person name="Haas B."/>
            <person name="Abouelleil A."/>
            <person name="Alvarado L."/>
            <person name="Arachchi H.M."/>
            <person name="Berlin A.M."/>
            <person name="Chapman S.B."/>
            <person name="Dewar J."/>
            <person name="Goldberg J."/>
            <person name="Griggs A."/>
            <person name="Gujja S."/>
            <person name="Hansen M."/>
            <person name="Howarth C."/>
            <person name="Imamovic A."/>
            <person name="Larimer J."/>
            <person name="McCowan C."/>
            <person name="Murphy C."/>
            <person name="Neiman D."/>
            <person name="Pearson M."/>
            <person name="Priest M."/>
            <person name="Roberts A."/>
            <person name="Saif S."/>
            <person name="Shea T."/>
            <person name="Sisk P."/>
            <person name="Sykes S."/>
            <person name="Wortman J."/>
            <person name="Nusbaum C."/>
            <person name="Birren B."/>
        </authorList>
    </citation>
    <scope>NUCLEOTIDE SEQUENCE [LARGE SCALE GENOMIC DNA]</scope>
    <source>
        <strain evidence="6 7">NF135/5.C10</strain>
    </source>
</reference>
<dbReference type="PROSITE" id="PS51192">
    <property type="entry name" value="HELICASE_ATP_BIND_1"/>
    <property type="match status" value="1"/>
</dbReference>
<evidence type="ECO:0000256" key="2">
    <source>
        <dbReference type="ARBA" id="ARBA00022801"/>
    </source>
</evidence>
<keyword evidence="4" id="KW-0347">Helicase</keyword>
<keyword evidence="1 4" id="KW-0547">Nucleotide-binding</keyword>
<dbReference type="AlphaFoldDB" id="W4IIP7"/>
<dbReference type="InterPro" id="IPR027417">
    <property type="entry name" value="P-loop_NTPase"/>
</dbReference>
<dbReference type="OrthoDB" id="337625at2759"/>
<keyword evidence="3 4" id="KW-0067">ATP-binding</keyword>
<comment type="similarity">
    <text evidence="4">Belongs to the DEAD box helicase family.</text>
</comment>
<protein>
    <recommendedName>
        <fullName evidence="4">ATP-dependent RNA helicase</fullName>
        <ecNumber evidence="4">3.6.4.13</ecNumber>
    </recommendedName>
</protein>
<comment type="catalytic activity">
    <reaction evidence="4">
        <text>ATP + H2O = ADP + phosphate + H(+)</text>
        <dbReference type="Rhea" id="RHEA:13065"/>
        <dbReference type="ChEBI" id="CHEBI:15377"/>
        <dbReference type="ChEBI" id="CHEBI:15378"/>
        <dbReference type="ChEBI" id="CHEBI:30616"/>
        <dbReference type="ChEBI" id="CHEBI:43474"/>
        <dbReference type="ChEBI" id="CHEBI:456216"/>
        <dbReference type="EC" id="3.6.4.13"/>
    </reaction>
</comment>
<dbReference type="Proteomes" id="UP000019114">
    <property type="component" value="Unassembled WGS sequence"/>
</dbReference>
<dbReference type="EMBL" id="KI926043">
    <property type="protein sequence ID" value="ETW43583.1"/>
    <property type="molecule type" value="Genomic_DNA"/>
</dbReference>
<comment type="function">
    <text evidence="4">RNA helicase.</text>
</comment>
<comment type="domain">
    <text evidence="4">The Q motif is unique to and characteristic of the DEAD box family of RNA helicases and controls ATP binding and hydrolysis.</text>
</comment>
<gene>
    <name evidence="6" type="ORF">PFNF135_02120</name>
</gene>
<keyword evidence="4" id="KW-0694">RNA-binding</keyword>
<dbReference type="SMART" id="SM00487">
    <property type="entry name" value="DEXDc"/>
    <property type="match status" value="1"/>
</dbReference>
<dbReference type="InterPro" id="IPR014001">
    <property type="entry name" value="Helicase_ATP-bd"/>
</dbReference>
<proteinExistence type="inferred from homology"/>